<dbReference type="Proteomes" id="UP000069940">
    <property type="component" value="Unassembled WGS sequence"/>
</dbReference>
<dbReference type="EnsemblMetazoa" id="AALFPA23_007525.R10010">
    <property type="protein sequence ID" value="AALFPA23_007525.P10010"/>
    <property type="gene ID" value="AALFPA23_007525"/>
</dbReference>
<feature type="transmembrane region" description="Helical" evidence="1">
    <location>
        <begin position="176"/>
        <end position="195"/>
    </location>
</feature>
<dbReference type="GeneID" id="134284123"/>
<evidence type="ECO:0000256" key="1">
    <source>
        <dbReference type="SAM" id="Phobius"/>
    </source>
</evidence>
<evidence type="ECO:0000313" key="3">
    <source>
        <dbReference type="Proteomes" id="UP000069940"/>
    </source>
</evidence>
<evidence type="ECO:0008006" key="4">
    <source>
        <dbReference type="Google" id="ProtNLM"/>
    </source>
</evidence>
<protein>
    <recommendedName>
        <fullName evidence="4">Gustatory receptor</fullName>
    </recommendedName>
</protein>
<feature type="transmembrane region" description="Helical" evidence="1">
    <location>
        <begin position="134"/>
        <end position="156"/>
    </location>
</feature>
<accession>A0ABM1YB61</accession>
<keyword evidence="1" id="KW-1133">Transmembrane helix</keyword>
<reference evidence="2" key="2">
    <citation type="submission" date="2025-05" db="UniProtKB">
        <authorList>
            <consortium name="EnsemblMetazoa"/>
        </authorList>
    </citation>
    <scope>IDENTIFICATION</scope>
    <source>
        <strain evidence="2">Foshan</strain>
    </source>
</reference>
<evidence type="ECO:0000313" key="2">
    <source>
        <dbReference type="EnsemblMetazoa" id="AALFPA23_007525.P10010"/>
    </source>
</evidence>
<keyword evidence="1" id="KW-0812">Transmembrane</keyword>
<organism evidence="2 3">
    <name type="scientific">Aedes albopictus</name>
    <name type="common">Asian tiger mosquito</name>
    <name type="synonym">Stegomyia albopicta</name>
    <dbReference type="NCBI Taxonomy" id="7160"/>
    <lineage>
        <taxon>Eukaryota</taxon>
        <taxon>Metazoa</taxon>
        <taxon>Ecdysozoa</taxon>
        <taxon>Arthropoda</taxon>
        <taxon>Hexapoda</taxon>
        <taxon>Insecta</taxon>
        <taxon>Pterygota</taxon>
        <taxon>Neoptera</taxon>
        <taxon>Endopterygota</taxon>
        <taxon>Diptera</taxon>
        <taxon>Nematocera</taxon>
        <taxon>Culicoidea</taxon>
        <taxon>Culicidae</taxon>
        <taxon>Culicinae</taxon>
        <taxon>Aedini</taxon>
        <taxon>Aedes</taxon>
        <taxon>Stegomyia</taxon>
    </lineage>
</organism>
<dbReference type="RefSeq" id="XP_062698411.1">
    <property type="nucleotide sequence ID" value="XM_062842427.1"/>
</dbReference>
<name>A0ABM1YB61_AEDAL</name>
<sequence length="206" mass="24183">MPWFEAHNFFDSLRPVYVVSKFFHVHFETVDFKEQTIRRTLVDQVRFVLSTMMDLSFLVRSAHANIPYLHLTDSVLVNVGNYLGLMLLVMLTYTLPLWNHYKSREIFQLYTSINDCDRKLRKLGICIDHRNHRIFSTTNIVASMCISVIITLNGLSVRRNKAFDNDKYTKLETDVAIFRLSTNFSLFISYTRLTLMSINGRLDKLQ</sequence>
<reference evidence="3" key="1">
    <citation type="journal article" date="2015" name="Proc. Natl. Acad. Sci. U.S.A.">
        <title>Genome sequence of the Asian Tiger mosquito, Aedes albopictus, reveals insights into its biology, genetics, and evolution.</title>
        <authorList>
            <person name="Chen X.G."/>
            <person name="Jiang X."/>
            <person name="Gu J."/>
            <person name="Xu M."/>
            <person name="Wu Y."/>
            <person name="Deng Y."/>
            <person name="Zhang C."/>
            <person name="Bonizzoni M."/>
            <person name="Dermauw W."/>
            <person name="Vontas J."/>
            <person name="Armbruster P."/>
            <person name="Huang X."/>
            <person name="Yang Y."/>
            <person name="Zhang H."/>
            <person name="He W."/>
            <person name="Peng H."/>
            <person name="Liu Y."/>
            <person name="Wu K."/>
            <person name="Chen J."/>
            <person name="Lirakis M."/>
            <person name="Topalis P."/>
            <person name="Van Leeuwen T."/>
            <person name="Hall A.B."/>
            <person name="Jiang X."/>
            <person name="Thorpe C."/>
            <person name="Mueller R.L."/>
            <person name="Sun C."/>
            <person name="Waterhouse R.M."/>
            <person name="Yan G."/>
            <person name="Tu Z.J."/>
            <person name="Fang X."/>
            <person name="James A.A."/>
        </authorList>
    </citation>
    <scope>NUCLEOTIDE SEQUENCE [LARGE SCALE GENOMIC DNA]</scope>
    <source>
        <strain evidence="3">Foshan</strain>
    </source>
</reference>
<keyword evidence="3" id="KW-1185">Reference proteome</keyword>
<proteinExistence type="predicted"/>
<keyword evidence="1" id="KW-0472">Membrane</keyword>
<feature type="transmembrane region" description="Helical" evidence="1">
    <location>
        <begin position="79"/>
        <end position="98"/>
    </location>
</feature>